<dbReference type="RefSeq" id="WP_215584227.1">
    <property type="nucleotide sequence ID" value="NZ_CP073754.1"/>
</dbReference>
<keyword evidence="1" id="KW-0812">Transmembrane</keyword>
<proteinExistence type="predicted"/>
<dbReference type="AlphaFoldDB" id="A0A975MQT1"/>
<keyword evidence="1" id="KW-0472">Membrane</keyword>
<sequence length="143" mass="15848">MPDKLYLPKTWFSYVLICAVFVHFALAHGEADWVLCFGADGHIAVEQAAHTHDQPVSKPAQTTNLTTANLPCQDFPVVNSGHDNHIPLSLLSKTAHADPIFVLLVLALLIIPRRRVIKLCHGLLPLLFTDTRLLSLRSIVLQN</sequence>
<evidence type="ECO:0000313" key="2">
    <source>
        <dbReference type="EMBL" id="QWF72090.1"/>
    </source>
</evidence>
<dbReference type="Proteomes" id="UP000676649">
    <property type="component" value="Chromosome"/>
</dbReference>
<gene>
    <name evidence="2" type="ORF">KEF85_06485</name>
</gene>
<keyword evidence="3" id="KW-1185">Reference proteome</keyword>
<feature type="transmembrane region" description="Helical" evidence="1">
    <location>
        <begin position="12"/>
        <end position="29"/>
    </location>
</feature>
<protein>
    <submittedName>
        <fullName evidence="2">Uncharacterized protein</fullName>
    </submittedName>
</protein>
<reference evidence="2" key="1">
    <citation type="submission" date="2021-04" db="EMBL/GenBank/DDBJ databases">
        <title>Draft genome sequence data of methanotrophic Methylovulum sp. strain S1L and Methylomonas sp. strain S2AM isolated from boreal lake water columns.</title>
        <authorList>
            <person name="Rissanen A.J."/>
            <person name="Mangayil R."/>
            <person name="Svenning M.M."/>
            <person name="Khanongnuch R."/>
        </authorList>
    </citation>
    <scope>NUCLEOTIDE SEQUENCE</scope>
    <source>
        <strain evidence="2">S2AM</strain>
    </source>
</reference>
<dbReference type="EMBL" id="CP073754">
    <property type="protein sequence ID" value="QWF72090.1"/>
    <property type="molecule type" value="Genomic_DNA"/>
</dbReference>
<evidence type="ECO:0000256" key="1">
    <source>
        <dbReference type="SAM" id="Phobius"/>
    </source>
</evidence>
<accession>A0A975MQT1</accession>
<organism evidence="2 3">
    <name type="scientific">Methylomonas paludis</name>
    <dbReference type="NCBI Taxonomy" id="1173101"/>
    <lineage>
        <taxon>Bacteria</taxon>
        <taxon>Pseudomonadati</taxon>
        <taxon>Pseudomonadota</taxon>
        <taxon>Gammaproteobacteria</taxon>
        <taxon>Methylococcales</taxon>
        <taxon>Methylococcaceae</taxon>
        <taxon>Methylomonas</taxon>
    </lineage>
</organism>
<keyword evidence="1" id="KW-1133">Transmembrane helix</keyword>
<feature type="transmembrane region" description="Helical" evidence="1">
    <location>
        <begin position="94"/>
        <end position="111"/>
    </location>
</feature>
<evidence type="ECO:0000313" key="3">
    <source>
        <dbReference type="Proteomes" id="UP000676649"/>
    </source>
</evidence>
<name>A0A975MQT1_9GAMM</name>
<dbReference type="KEGG" id="mpad:KEF85_06485"/>